<dbReference type="SUPFAM" id="SSF55229">
    <property type="entry name" value="Cell division protein MinE topological specificity domain"/>
    <property type="match status" value="1"/>
</dbReference>
<reference evidence="4" key="1">
    <citation type="submission" date="2021-02" db="EMBL/GenBank/DDBJ databases">
        <title>The CRISPR/cas machinery reduction and long-range gene transfer in the hot spring cyanobacterium Synechococcus.</title>
        <authorList>
            <person name="Dvorak P."/>
            <person name="Jahodarova E."/>
            <person name="Hasler P."/>
            <person name="Poulickova A."/>
        </authorList>
    </citation>
    <scope>NUCLEOTIDE SEQUENCE</scope>
    <source>
        <strain evidence="4">Rupite</strain>
    </source>
</reference>
<evidence type="ECO:0000256" key="2">
    <source>
        <dbReference type="ARBA" id="ARBA00025265"/>
    </source>
</evidence>
<comment type="caution">
    <text evidence="4">The sequence shown here is derived from an EMBL/GenBank/DDBJ whole genome shotgun (WGS) entry which is preliminary data.</text>
</comment>
<dbReference type="HAMAP" id="MF_00262">
    <property type="entry name" value="MinE"/>
    <property type="match status" value="1"/>
</dbReference>
<dbReference type="InterPro" id="IPR036707">
    <property type="entry name" value="MinE_sf"/>
</dbReference>
<dbReference type="Proteomes" id="UP000830835">
    <property type="component" value="Unassembled WGS sequence"/>
</dbReference>
<dbReference type="EMBL" id="JAFIRA010000027">
    <property type="protein sequence ID" value="MCJ2543423.1"/>
    <property type="molecule type" value="Genomic_DNA"/>
</dbReference>
<sequence>MLLDFLDQLFSRHSGSSRDQAKQRLKLILAHDRADLTPAALESMRLEILGVVSRYVELDSEGLQFSLATEEGTTALIANLPIRRVKPLEISLSHPEGEGA</sequence>
<dbReference type="InterPro" id="IPR005527">
    <property type="entry name" value="MinE"/>
</dbReference>
<keyword evidence="3 4" id="KW-0132">Cell division</keyword>
<evidence type="ECO:0000313" key="5">
    <source>
        <dbReference type="Proteomes" id="UP000830835"/>
    </source>
</evidence>
<organism evidence="4 5">
    <name type="scientific">Thermostichus vulcanus str. 'Rupite'</name>
    <dbReference type="NCBI Taxonomy" id="2813851"/>
    <lineage>
        <taxon>Bacteria</taxon>
        <taxon>Bacillati</taxon>
        <taxon>Cyanobacteriota</taxon>
        <taxon>Cyanophyceae</taxon>
        <taxon>Thermostichales</taxon>
        <taxon>Thermostichaceae</taxon>
        <taxon>Thermostichus</taxon>
    </lineage>
</organism>
<dbReference type="Gene3D" id="3.30.1070.10">
    <property type="entry name" value="Cell division topological specificity factor MinE"/>
    <property type="match status" value="1"/>
</dbReference>
<proteinExistence type="inferred from homology"/>
<keyword evidence="3" id="KW-0131">Cell cycle</keyword>
<keyword evidence="5" id="KW-1185">Reference proteome</keyword>
<comment type="similarity">
    <text evidence="1 3">Belongs to the MinE family.</text>
</comment>
<evidence type="ECO:0000256" key="1">
    <source>
        <dbReference type="ARBA" id="ARBA00008168"/>
    </source>
</evidence>
<gene>
    <name evidence="3 4" type="primary">minE</name>
    <name evidence="4" type="ORF">JX360_10970</name>
</gene>
<evidence type="ECO:0000256" key="3">
    <source>
        <dbReference type="HAMAP-Rule" id="MF_00262"/>
    </source>
</evidence>
<dbReference type="RefSeq" id="WP_244350749.1">
    <property type="nucleotide sequence ID" value="NZ_JAFIRA010000027.1"/>
</dbReference>
<dbReference type="GO" id="GO:0051301">
    <property type="term" value="P:cell division"/>
    <property type="evidence" value="ECO:0007669"/>
    <property type="project" value="UniProtKB-KW"/>
</dbReference>
<evidence type="ECO:0000313" key="4">
    <source>
        <dbReference type="EMBL" id="MCJ2543423.1"/>
    </source>
</evidence>
<name>A0ABT0CCB3_THEVL</name>
<dbReference type="NCBIfam" id="TIGR01215">
    <property type="entry name" value="minE"/>
    <property type="match status" value="1"/>
</dbReference>
<comment type="function">
    <text evidence="2 3">Prevents the cell division inhibition by proteins MinC and MinD at internal division sites while permitting inhibition at polar sites. This ensures cell division at the proper site by restricting the formation of a division septum at the midpoint of the long axis of the cell.</text>
</comment>
<protein>
    <recommendedName>
        <fullName evidence="3">Cell division topological specificity factor</fullName>
    </recommendedName>
</protein>
<dbReference type="Pfam" id="PF03776">
    <property type="entry name" value="MinE"/>
    <property type="match status" value="1"/>
</dbReference>
<accession>A0ABT0CCB3</accession>